<evidence type="ECO:0000256" key="1">
    <source>
        <dbReference type="SAM" id="MobiDB-lite"/>
    </source>
</evidence>
<protein>
    <submittedName>
        <fullName evidence="2">Uncharacterized protein</fullName>
    </submittedName>
</protein>
<reference evidence="3" key="1">
    <citation type="journal article" date="2019" name="Int. J. Syst. Evol. Microbiol.">
        <title>The Global Catalogue of Microorganisms (GCM) 10K type strain sequencing project: providing services to taxonomists for standard genome sequencing and annotation.</title>
        <authorList>
            <consortium name="The Broad Institute Genomics Platform"/>
            <consortium name="The Broad Institute Genome Sequencing Center for Infectious Disease"/>
            <person name="Wu L."/>
            <person name="Ma J."/>
        </authorList>
    </citation>
    <scope>NUCLEOTIDE SEQUENCE [LARGE SCALE GENOMIC DNA]</scope>
    <source>
        <strain evidence="3">JCM 9091</strain>
    </source>
</reference>
<name>A0ABP6LMM6_9ACTN</name>
<dbReference type="Pfam" id="PF19907">
    <property type="entry name" value="DUF6380"/>
    <property type="match status" value="1"/>
</dbReference>
<gene>
    <name evidence="2" type="ORF">GCM10010448_39000</name>
</gene>
<organism evidence="2 3">
    <name type="scientific">Streptomyces glomeratus</name>
    <dbReference type="NCBI Taxonomy" id="284452"/>
    <lineage>
        <taxon>Bacteria</taxon>
        <taxon>Bacillati</taxon>
        <taxon>Actinomycetota</taxon>
        <taxon>Actinomycetes</taxon>
        <taxon>Kitasatosporales</taxon>
        <taxon>Streptomycetaceae</taxon>
        <taxon>Streptomyces</taxon>
    </lineage>
</organism>
<dbReference type="EMBL" id="BAAAUF010000034">
    <property type="protein sequence ID" value="GAA3052044.1"/>
    <property type="molecule type" value="Genomic_DNA"/>
</dbReference>
<dbReference type="InterPro" id="IPR045960">
    <property type="entry name" value="DUF6380"/>
</dbReference>
<comment type="caution">
    <text evidence="2">The sequence shown here is derived from an EMBL/GenBank/DDBJ whole genome shotgun (WGS) entry which is preliminary data.</text>
</comment>
<sequence>MGGSGGSLRRVATGEKRQATLRRGAASLTATVRRASFKQHGGPAGEERR</sequence>
<dbReference type="Proteomes" id="UP001501532">
    <property type="component" value="Unassembled WGS sequence"/>
</dbReference>
<evidence type="ECO:0000313" key="3">
    <source>
        <dbReference type="Proteomes" id="UP001501532"/>
    </source>
</evidence>
<evidence type="ECO:0000313" key="2">
    <source>
        <dbReference type="EMBL" id="GAA3052044.1"/>
    </source>
</evidence>
<dbReference type="RefSeq" id="WP_372482198.1">
    <property type="nucleotide sequence ID" value="NZ_BAAAUF010000034.1"/>
</dbReference>
<keyword evidence="3" id="KW-1185">Reference proteome</keyword>
<feature type="region of interest" description="Disordered" evidence="1">
    <location>
        <begin position="1"/>
        <end position="49"/>
    </location>
</feature>
<accession>A0ABP6LMM6</accession>
<proteinExistence type="predicted"/>